<evidence type="ECO:0000256" key="4">
    <source>
        <dbReference type="ARBA" id="ARBA00022692"/>
    </source>
</evidence>
<dbReference type="NCBIfam" id="TIGR04056">
    <property type="entry name" value="OMP_RagA_SusC"/>
    <property type="match status" value="1"/>
</dbReference>
<dbReference type="InterPro" id="IPR023997">
    <property type="entry name" value="TonB-dep_OMP_SusC/RagA_CS"/>
</dbReference>
<dbReference type="InterPro" id="IPR000531">
    <property type="entry name" value="Beta-barrel_TonB"/>
</dbReference>
<dbReference type="Gene3D" id="2.170.130.10">
    <property type="entry name" value="TonB-dependent receptor, plug domain"/>
    <property type="match status" value="1"/>
</dbReference>
<dbReference type="InterPro" id="IPR008969">
    <property type="entry name" value="CarboxyPept-like_regulatory"/>
</dbReference>
<evidence type="ECO:0000256" key="7">
    <source>
        <dbReference type="ARBA" id="ARBA00023237"/>
    </source>
</evidence>
<keyword evidence="13" id="KW-1185">Reference proteome</keyword>
<comment type="caution">
    <text evidence="12">The sequence shown here is derived from an EMBL/GenBank/DDBJ whole genome shotgun (WGS) entry which is preliminary data.</text>
</comment>
<evidence type="ECO:0000256" key="3">
    <source>
        <dbReference type="ARBA" id="ARBA00022452"/>
    </source>
</evidence>
<gene>
    <name evidence="12" type="ORF">HH304_19940</name>
</gene>
<dbReference type="InterPro" id="IPR023996">
    <property type="entry name" value="TonB-dep_OMP_SusC/RagA"/>
</dbReference>
<name>A0A848J4K6_9BACT</name>
<comment type="similarity">
    <text evidence="8 9">Belongs to the TonB-dependent receptor family.</text>
</comment>
<dbReference type="GO" id="GO:0009279">
    <property type="term" value="C:cell outer membrane"/>
    <property type="evidence" value="ECO:0007669"/>
    <property type="project" value="UniProtKB-SubCell"/>
</dbReference>
<evidence type="ECO:0000256" key="5">
    <source>
        <dbReference type="ARBA" id="ARBA00023077"/>
    </source>
</evidence>
<evidence type="ECO:0000256" key="1">
    <source>
        <dbReference type="ARBA" id="ARBA00004571"/>
    </source>
</evidence>
<evidence type="ECO:0000256" key="8">
    <source>
        <dbReference type="PROSITE-ProRule" id="PRU01360"/>
    </source>
</evidence>
<evidence type="ECO:0000256" key="6">
    <source>
        <dbReference type="ARBA" id="ARBA00023136"/>
    </source>
</evidence>
<evidence type="ECO:0000259" key="11">
    <source>
        <dbReference type="Pfam" id="PF07715"/>
    </source>
</evidence>
<dbReference type="SUPFAM" id="SSF49464">
    <property type="entry name" value="Carboxypeptidase regulatory domain-like"/>
    <property type="match status" value="1"/>
</dbReference>
<dbReference type="NCBIfam" id="TIGR04057">
    <property type="entry name" value="SusC_RagA_signa"/>
    <property type="match status" value="1"/>
</dbReference>
<dbReference type="PROSITE" id="PS52016">
    <property type="entry name" value="TONB_DEPENDENT_REC_3"/>
    <property type="match status" value="1"/>
</dbReference>
<keyword evidence="6 8" id="KW-0472">Membrane</keyword>
<reference evidence="12 13" key="1">
    <citation type="submission" date="2020-04" db="EMBL/GenBank/DDBJ databases">
        <title>Flammeovirgaceae bacterium KN852 isolated from deep sea.</title>
        <authorList>
            <person name="Zhang D.-C."/>
        </authorList>
    </citation>
    <scope>NUCLEOTIDE SEQUENCE [LARGE SCALE GENOMIC DNA]</scope>
    <source>
        <strain evidence="12 13">KN852</strain>
    </source>
</reference>
<evidence type="ECO:0000256" key="2">
    <source>
        <dbReference type="ARBA" id="ARBA00022448"/>
    </source>
</evidence>
<keyword evidence="5 9" id="KW-0798">TonB box</keyword>
<dbReference type="SUPFAM" id="SSF56935">
    <property type="entry name" value="Porins"/>
    <property type="match status" value="1"/>
</dbReference>
<proteinExistence type="inferred from homology"/>
<dbReference type="Pfam" id="PF00593">
    <property type="entry name" value="TonB_dep_Rec_b-barrel"/>
    <property type="match status" value="1"/>
</dbReference>
<feature type="domain" description="TonB-dependent receptor plug" evidence="11">
    <location>
        <begin position="117"/>
        <end position="223"/>
    </location>
</feature>
<dbReference type="Proteomes" id="UP000559010">
    <property type="component" value="Unassembled WGS sequence"/>
</dbReference>
<evidence type="ECO:0000256" key="9">
    <source>
        <dbReference type="RuleBase" id="RU003357"/>
    </source>
</evidence>
<dbReference type="EMBL" id="JABBNU010000015">
    <property type="protein sequence ID" value="NMM50691.1"/>
    <property type="molecule type" value="Genomic_DNA"/>
</dbReference>
<dbReference type="Pfam" id="PF13715">
    <property type="entry name" value="CarbopepD_reg_2"/>
    <property type="match status" value="1"/>
</dbReference>
<protein>
    <submittedName>
        <fullName evidence="12">TonB-dependent receptor</fullName>
    </submittedName>
</protein>
<comment type="subcellular location">
    <subcellularLocation>
        <location evidence="1 8">Cell outer membrane</location>
        <topology evidence="1 8">Multi-pass membrane protein</topology>
    </subcellularLocation>
</comment>
<keyword evidence="2 8" id="KW-0813">Transport</keyword>
<dbReference type="InterPro" id="IPR037066">
    <property type="entry name" value="Plug_dom_sf"/>
</dbReference>
<keyword evidence="4 8" id="KW-0812">Transmembrane</keyword>
<keyword evidence="7 8" id="KW-0998">Cell outer membrane</keyword>
<dbReference type="InterPro" id="IPR039426">
    <property type="entry name" value="TonB-dep_rcpt-like"/>
</dbReference>
<organism evidence="12 13">
    <name type="scientific">Marinigracilibium pacificum</name>
    <dbReference type="NCBI Taxonomy" id="2729599"/>
    <lineage>
        <taxon>Bacteria</taxon>
        <taxon>Pseudomonadati</taxon>
        <taxon>Bacteroidota</taxon>
        <taxon>Cytophagia</taxon>
        <taxon>Cytophagales</taxon>
        <taxon>Flammeovirgaceae</taxon>
        <taxon>Marinigracilibium</taxon>
    </lineage>
</organism>
<keyword evidence="12" id="KW-0675">Receptor</keyword>
<dbReference type="InterPro" id="IPR012910">
    <property type="entry name" value="Plug_dom"/>
</dbReference>
<evidence type="ECO:0000313" key="13">
    <source>
        <dbReference type="Proteomes" id="UP000559010"/>
    </source>
</evidence>
<keyword evidence="3 8" id="KW-1134">Transmembrane beta strand</keyword>
<dbReference type="RefSeq" id="WP_169685057.1">
    <property type="nucleotide sequence ID" value="NZ_JABBNU010000015.1"/>
</dbReference>
<feature type="domain" description="TonB-dependent receptor-like beta-barrel" evidence="10">
    <location>
        <begin position="392"/>
        <end position="789"/>
    </location>
</feature>
<dbReference type="Gene3D" id="2.40.170.20">
    <property type="entry name" value="TonB-dependent receptor, beta-barrel domain"/>
    <property type="match status" value="1"/>
</dbReference>
<dbReference type="InterPro" id="IPR036942">
    <property type="entry name" value="Beta-barrel_TonB_sf"/>
</dbReference>
<dbReference type="Gene3D" id="2.60.40.1120">
    <property type="entry name" value="Carboxypeptidase-like, regulatory domain"/>
    <property type="match status" value="1"/>
</dbReference>
<accession>A0A848J4K6</accession>
<dbReference type="AlphaFoldDB" id="A0A848J4K6"/>
<evidence type="ECO:0000313" key="12">
    <source>
        <dbReference type="EMBL" id="NMM50691.1"/>
    </source>
</evidence>
<evidence type="ECO:0000259" key="10">
    <source>
        <dbReference type="Pfam" id="PF00593"/>
    </source>
</evidence>
<dbReference type="Pfam" id="PF07715">
    <property type="entry name" value="Plug"/>
    <property type="match status" value="1"/>
</dbReference>
<sequence length="980" mass="108208">MYKIFILTFSLLLIISFDLVGQDKLVTGRVTDHNNEPIPGVNIIVRGLTKGTVTDADGKYAIGLPPGYTILVYSFVGMLTEEIRVTTESTLDVTLYPDIQSLSELVVTGYTYEKLDRLSGSVGTVESKEMEDIPIPSFDQVLQGKTAGLYISSGSGQPGSSATVRLRGSGSINAGNTPLYILDNVPISATEFSTLNVNDFESVSVLKDASATAIYGSRGANGVIVITSKNGKKNTSSVTYRMQYGVSQQAREKFEMMNSAEKIAFEQFMGRGPAGQLDPNNPTDKLVLDQYKNTNTNWKDIFIRNGKLQSHEVAFSGGNEKTTYYTSLAYLDQEGQALKSDLKRYTLRMNLSSNVSEKLRFDLNSSIGYSESNVIPSEGQIVTNNPFATVYLANPYVSPYNESGDYNTGPGLVGPNTLEFIEEGTRTNDQIKSVLSASGQFNIAEPLYVKSTFGIDYTQTNFERYISPESYDGGTGSFGQSQFQNFSYIWTNLLGYSKDFSDHFVEFTLGHEIYLNSQNTYGYVGFGINPKLPETPEGITPGSADGSIPQISGGKNSNSLHSLFAIGNYSFKDKYNIKASIRRDGSSRFGANNRFALFWSLGASWSLKKESFLENSQIIDELKVRASYGTVGNQTGIGNFQSLPTYTSVSYGALQGNGILGAGNPDLKWEVSNQTNIGIDFSFLNTKIYGSLDLYNNITSDLFVEYQFSRTTGFESIESNEGKMSNKGIEFTLNADIVTFGEFIWTLGGNIAYNKNQILDLGQVSEFEFGTSIVKVGLPLGSHYIQEWAGVNPSNGEPLYVGQNGEITNDYDAAGPKAVFGTSQPPITGGFFSAWTFKGLKLDAFFTFAHGYSRYNNQLFFSENPNFVNFNLSKKMNTMWKEPGDITEIQSYEYERQFSSKDIEDASFLRLRNVRLSYSFSEKLLEKTKGLFQGLDIYVQGQNLMTWTEFTGFDPEDGNNIATFEYPASKVYSVGLSVKF</sequence>